<sequence>MVDTPPTASSGALRRQLFAQTWPMAIGVLSLLGFQLVDSAFVARLGTEPLAAQSFTFPLTFLMIGVQVGLGIAMAATISRAMGAGDDDRAKRLASLVLIGGSAIMAALAVGLWLFQAPLFRMLGADGEMLGRIRAYWAPQLAANWLGGVVYFGYTLFRAHNNTRLPGTLMVLTSLCNLVLDPVLIFGVGGWDGFGLPGAAIATILAFAVAVVLLVWRVSRQDWLSGHGLIGEAKISTPSFLSIAGPAMLSQLMPPLSAMVATGLIARLGDSAVAAWGLASRLETVSLMVVLALTMSLPPWLGHCYGAGHWPRIRALMRVATQAVVVWQLLLGVTMCLLAPWIAQALTGNPEVRQGLAWLIRFMLPSYALLGLCMLVVSAGNALGWPLRALMISFARLFVCYLPCIALGVWADSMVTVGIGAAIGNLLAGALACVVFYRSLQVVPATHSDDSSRIRAQS</sequence>
<feature type="transmembrane region" description="Helical" evidence="7">
    <location>
        <begin position="389"/>
        <end position="411"/>
    </location>
</feature>
<evidence type="ECO:0000313" key="8">
    <source>
        <dbReference type="EMBL" id="ROO26256.1"/>
    </source>
</evidence>
<reference evidence="8 9" key="1">
    <citation type="submission" date="2013-10" db="EMBL/GenBank/DDBJ databases">
        <title>Salinisphaera orenii MK-B5 Genome Sequencing.</title>
        <authorList>
            <person name="Lai Q."/>
            <person name="Li C."/>
            <person name="Shao Z."/>
        </authorList>
    </citation>
    <scope>NUCLEOTIDE SEQUENCE [LARGE SCALE GENOMIC DNA]</scope>
    <source>
        <strain evidence="8 9">MK-B5</strain>
    </source>
</reference>
<dbReference type="AlphaFoldDB" id="A0A423PKY4"/>
<accession>A0A423PKY4</accession>
<dbReference type="GO" id="GO:0015297">
    <property type="term" value="F:antiporter activity"/>
    <property type="evidence" value="ECO:0007669"/>
    <property type="project" value="InterPro"/>
</dbReference>
<dbReference type="RefSeq" id="WP_123631500.1">
    <property type="nucleotide sequence ID" value="NZ_AYKH01000023.1"/>
</dbReference>
<feature type="transmembrane region" description="Helical" evidence="7">
    <location>
        <begin position="355"/>
        <end position="377"/>
    </location>
</feature>
<feature type="transmembrane region" description="Helical" evidence="7">
    <location>
        <begin position="93"/>
        <end position="115"/>
    </location>
</feature>
<dbReference type="NCBIfam" id="TIGR00797">
    <property type="entry name" value="matE"/>
    <property type="match status" value="1"/>
</dbReference>
<dbReference type="Proteomes" id="UP000283993">
    <property type="component" value="Unassembled WGS sequence"/>
</dbReference>
<protein>
    <submittedName>
        <fullName evidence="8">Fis family transcriptional regulator</fullName>
    </submittedName>
</protein>
<feature type="transmembrane region" description="Helical" evidence="7">
    <location>
        <begin position="55"/>
        <end position="81"/>
    </location>
</feature>
<evidence type="ECO:0000256" key="5">
    <source>
        <dbReference type="ARBA" id="ARBA00022989"/>
    </source>
</evidence>
<organism evidence="8 9">
    <name type="scientific">Salinisphaera orenii MK-B5</name>
    <dbReference type="NCBI Taxonomy" id="856730"/>
    <lineage>
        <taxon>Bacteria</taxon>
        <taxon>Pseudomonadati</taxon>
        <taxon>Pseudomonadota</taxon>
        <taxon>Gammaproteobacteria</taxon>
        <taxon>Salinisphaerales</taxon>
        <taxon>Salinisphaeraceae</taxon>
        <taxon>Salinisphaera</taxon>
    </lineage>
</organism>
<feature type="transmembrane region" description="Helical" evidence="7">
    <location>
        <begin position="194"/>
        <end position="216"/>
    </location>
</feature>
<evidence type="ECO:0000256" key="7">
    <source>
        <dbReference type="SAM" id="Phobius"/>
    </source>
</evidence>
<dbReference type="GO" id="GO:0005886">
    <property type="term" value="C:plasma membrane"/>
    <property type="evidence" value="ECO:0007669"/>
    <property type="project" value="UniProtKB-SubCell"/>
</dbReference>
<feature type="transmembrane region" description="Helical" evidence="7">
    <location>
        <begin position="169"/>
        <end position="188"/>
    </location>
</feature>
<feature type="transmembrane region" description="Helical" evidence="7">
    <location>
        <begin position="417"/>
        <end position="437"/>
    </location>
</feature>
<dbReference type="Pfam" id="PF01554">
    <property type="entry name" value="MatE"/>
    <property type="match status" value="2"/>
</dbReference>
<evidence type="ECO:0000256" key="1">
    <source>
        <dbReference type="ARBA" id="ARBA00004429"/>
    </source>
</evidence>
<evidence type="ECO:0000256" key="4">
    <source>
        <dbReference type="ARBA" id="ARBA00022692"/>
    </source>
</evidence>
<dbReference type="InterPro" id="IPR048279">
    <property type="entry name" value="MdtK-like"/>
</dbReference>
<evidence type="ECO:0000313" key="9">
    <source>
        <dbReference type="Proteomes" id="UP000283993"/>
    </source>
</evidence>
<keyword evidence="4 7" id="KW-0812">Transmembrane</keyword>
<keyword evidence="3" id="KW-1003">Cell membrane</keyword>
<dbReference type="EMBL" id="AYKH01000023">
    <property type="protein sequence ID" value="ROO26256.1"/>
    <property type="molecule type" value="Genomic_DNA"/>
</dbReference>
<dbReference type="InterPro" id="IPR002528">
    <property type="entry name" value="MATE_fam"/>
</dbReference>
<evidence type="ECO:0000256" key="2">
    <source>
        <dbReference type="ARBA" id="ARBA00022448"/>
    </source>
</evidence>
<dbReference type="PANTHER" id="PTHR43549">
    <property type="entry name" value="MULTIDRUG RESISTANCE PROTEIN YPNP-RELATED"/>
    <property type="match status" value="1"/>
</dbReference>
<keyword evidence="5 7" id="KW-1133">Transmembrane helix</keyword>
<feature type="transmembrane region" description="Helical" evidence="7">
    <location>
        <begin position="135"/>
        <end position="157"/>
    </location>
</feature>
<keyword evidence="6 7" id="KW-0472">Membrane</keyword>
<name>A0A423PKY4_9GAMM</name>
<keyword evidence="9" id="KW-1185">Reference proteome</keyword>
<proteinExistence type="predicted"/>
<dbReference type="PANTHER" id="PTHR43549:SF3">
    <property type="entry name" value="MULTIDRUG RESISTANCE PROTEIN YPNP-RELATED"/>
    <property type="match status" value="1"/>
</dbReference>
<dbReference type="GO" id="GO:0042910">
    <property type="term" value="F:xenobiotic transmembrane transporter activity"/>
    <property type="evidence" value="ECO:0007669"/>
    <property type="project" value="InterPro"/>
</dbReference>
<comment type="subcellular location">
    <subcellularLocation>
        <location evidence="1">Cell inner membrane</location>
        <topology evidence="1">Multi-pass membrane protein</topology>
    </subcellularLocation>
</comment>
<evidence type="ECO:0000256" key="3">
    <source>
        <dbReference type="ARBA" id="ARBA00022475"/>
    </source>
</evidence>
<dbReference type="InterPro" id="IPR052031">
    <property type="entry name" value="Membrane_Transporter-Flippase"/>
</dbReference>
<keyword evidence="2" id="KW-0813">Transport</keyword>
<evidence type="ECO:0000256" key="6">
    <source>
        <dbReference type="ARBA" id="ARBA00023136"/>
    </source>
</evidence>
<dbReference type="PIRSF" id="PIRSF006603">
    <property type="entry name" value="DinF"/>
    <property type="match status" value="1"/>
</dbReference>
<gene>
    <name evidence="8" type="ORF">SAOR_11200</name>
</gene>
<feature type="transmembrane region" description="Helical" evidence="7">
    <location>
        <begin position="319"/>
        <end position="343"/>
    </location>
</feature>
<comment type="caution">
    <text evidence="8">The sequence shown here is derived from an EMBL/GenBank/DDBJ whole genome shotgun (WGS) entry which is preliminary data.</text>
</comment>
<feature type="transmembrane region" description="Helical" evidence="7">
    <location>
        <begin position="21"/>
        <end position="43"/>
    </location>
</feature>